<reference evidence="2" key="1">
    <citation type="journal article" date="2019" name="Int. J. Syst. Evol. Microbiol.">
        <title>The Global Catalogue of Microorganisms (GCM) 10K type strain sequencing project: providing services to taxonomists for standard genome sequencing and annotation.</title>
        <authorList>
            <consortium name="The Broad Institute Genomics Platform"/>
            <consortium name="The Broad Institute Genome Sequencing Center for Infectious Disease"/>
            <person name="Wu L."/>
            <person name="Ma J."/>
        </authorList>
    </citation>
    <scope>NUCLEOTIDE SEQUENCE [LARGE SCALE GENOMIC DNA]</scope>
    <source>
        <strain evidence="2">JCM 17924</strain>
    </source>
</reference>
<dbReference type="EMBL" id="BAABHA010000016">
    <property type="protein sequence ID" value="GAA4394203.1"/>
    <property type="molecule type" value="Genomic_DNA"/>
</dbReference>
<evidence type="ECO:0008006" key="3">
    <source>
        <dbReference type="Google" id="ProtNLM"/>
    </source>
</evidence>
<protein>
    <recommendedName>
        <fullName evidence="3">HNH endonuclease</fullName>
    </recommendedName>
</protein>
<accession>A0ABP8JPR5</accession>
<comment type="caution">
    <text evidence="1">The sequence shown here is derived from an EMBL/GenBank/DDBJ whole genome shotgun (WGS) entry which is preliminary data.</text>
</comment>
<sequence>MNGNDLLKAHITPLLQLVASTSLWVHPTVIEALRQEEGNDTARWFRNVRRARTKSEDVRAYVDGNYLDNNSKANIAIKTALGYRTEADKIKQFHTCHIYDEQGEAYDPLYYCSLPNLVLIPSAIHSLADHFPECKQILKYRAYQLYGFYRDAIPPKPADYDQLEWHPFVGSTERALKSVKKRRSSLQPKSALA</sequence>
<dbReference type="Proteomes" id="UP001500454">
    <property type="component" value="Unassembled WGS sequence"/>
</dbReference>
<proteinExistence type="predicted"/>
<evidence type="ECO:0000313" key="2">
    <source>
        <dbReference type="Proteomes" id="UP001500454"/>
    </source>
</evidence>
<gene>
    <name evidence="1" type="ORF">GCM10023186_46520</name>
</gene>
<keyword evidence="2" id="KW-1185">Reference proteome</keyword>
<organism evidence="1 2">
    <name type="scientific">Hymenobacter koreensis</name>
    <dbReference type="NCBI Taxonomy" id="1084523"/>
    <lineage>
        <taxon>Bacteria</taxon>
        <taxon>Pseudomonadati</taxon>
        <taxon>Bacteroidota</taxon>
        <taxon>Cytophagia</taxon>
        <taxon>Cytophagales</taxon>
        <taxon>Hymenobacteraceae</taxon>
        <taxon>Hymenobacter</taxon>
    </lineage>
</organism>
<evidence type="ECO:0000313" key="1">
    <source>
        <dbReference type="EMBL" id="GAA4394203.1"/>
    </source>
</evidence>
<name>A0ABP8JPR5_9BACT</name>
<dbReference type="RefSeq" id="WP_345228243.1">
    <property type="nucleotide sequence ID" value="NZ_BAABHA010000016.1"/>
</dbReference>